<feature type="domain" description="Glycosyl transferase family 1" evidence="1">
    <location>
        <begin position="198"/>
        <end position="354"/>
    </location>
</feature>
<dbReference type="Gene3D" id="3.40.50.2000">
    <property type="entry name" value="Glycogen Phosphorylase B"/>
    <property type="match status" value="2"/>
</dbReference>
<dbReference type="EMBL" id="JAMQJZ010000003">
    <property type="protein sequence ID" value="MDC3419820.1"/>
    <property type="molecule type" value="Genomic_DNA"/>
</dbReference>
<name>A0A9X3WJM5_9BACI</name>
<organism evidence="3 4">
    <name type="scientific">Aquibacillus koreensis</name>
    <dbReference type="NCBI Taxonomy" id="279446"/>
    <lineage>
        <taxon>Bacteria</taxon>
        <taxon>Bacillati</taxon>
        <taxon>Bacillota</taxon>
        <taxon>Bacilli</taxon>
        <taxon>Bacillales</taxon>
        <taxon>Bacillaceae</taxon>
        <taxon>Aquibacillus</taxon>
    </lineage>
</organism>
<dbReference type="PANTHER" id="PTHR12526:SF630">
    <property type="entry name" value="GLYCOSYLTRANSFERASE"/>
    <property type="match status" value="1"/>
</dbReference>
<dbReference type="RefSeq" id="WP_259866480.1">
    <property type="nucleotide sequence ID" value="NZ_JAMQJZ010000003.1"/>
</dbReference>
<evidence type="ECO:0000313" key="3">
    <source>
        <dbReference type="EMBL" id="MDC3419820.1"/>
    </source>
</evidence>
<dbReference type="CDD" id="cd03801">
    <property type="entry name" value="GT4_PimA-like"/>
    <property type="match status" value="1"/>
</dbReference>
<comment type="caution">
    <text evidence="3">The sequence shown here is derived from an EMBL/GenBank/DDBJ whole genome shotgun (WGS) entry which is preliminary data.</text>
</comment>
<reference evidence="3" key="1">
    <citation type="submission" date="2022-06" db="EMBL/GenBank/DDBJ databases">
        <title>Aquibacillus sp. a new bacterium isolated from soil saline samples.</title>
        <authorList>
            <person name="Galisteo C."/>
            <person name="De La Haba R."/>
            <person name="Sanchez-Porro C."/>
            <person name="Ventosa A."/>
        </authorList>
    </citation>
    <scope>NUCLEOTIDE SEQUENCE</scope>
    <source>
        <strain evidence="3">JCM 12387</strain>
    </source>
</reference>
<dbReference type="PANTHER" id="PTHR12526">
    <property type="entry name" value="GLYCOSYLTRANSFERASE"/>
    <property type="match status" value="1"/>
</dbReference>
<evidence type="ECO:0000259" key="2">
    <source>
        <dbReference type="Pfam" id="PF13439"/>
    </source>
</evidence>
<dbReference type="InterPro" id="IPR001296">
    <property type="entry name" value="Glyco_trans_1"/>
</dbReference>
<dbReference type="InterPro" id="IPR028098">
    <property type="entry name" value="Glyco_trans_4-like_N"/>
</dbReference>
<dbReference type="Pfam" id="PF13439">
    <property type="entry name" value="Glyco_transf_4"/>
    <property type="match status" value="1"/>
</dbReference>
<evidence type="ECO:0000313" key="4">
    <source>
        <dbReference type="Proteomes" id="UP001145072"/>
    </source>
</evidence>
<keyword evidence="4" id="KW-1185">Reference proteome</keyword>
<accession>A0A9X3WJM5</accession>
<dbReference type="AlphaFoldDB" id="A0A9X3WJM5"/>
<proteinExistence type="predicted"/>
<gene>
    <name evidence="3" type="ORF">NC661_05490</name>
</gene>
<sequence length="404" mass="47851">MKIVHIQQYFNEKMGYQENIFPYYQKKLGHDVVLITSTRSNGFNNDPRVKKEGEFIENGFKVKRINIFNEFKDRFVVFKKLYEYLEAEKPDYIYHHGVNSPSLRTASIYKKNNPNVFLAVDNHSDLNIAARNKLWKVFYYNLLWKNIIAKYDKYIDLYFGVTPARCVFLEEELGINREKIRLLPIGADVDNVKASISKKEFLEKYNIDRNCLLITHGGKITPEKQNDRIIEAFLRLKDRNVRLIIFGLIKDKRVQELIKNDDRIIFLGWLNREDTLTVLKYSDVGIWNTQHTTLLEDCVAVGLPMILRYYGSTCHLIDDTGLFLYDGSIREIQDKLQLIINNDNILNQFKDKAHNIRDLLSYENIAKESIKYYYSTDYNDIHKKFMSIVYSDENYKNFRVMDRS</sequence>
<dbReference type="Proteomes" id="UP001145072">
    <property type="component" value="Unassembled WGS sequence"/>
</dbReference>
<dbReference type="GO" id="GO:0016757">
    <property type="term" value="F:glycosyltransferase activity"/>
    <property type="evidence" value="ECO:0007669"/>
    <property type="project" value="InterPro"/>
</dbReference>
<protein>
    <submittedName>
        <fullName evidence="3">Glycosyltransferase family 4 protein</fullName>
    </submittedName>
</protein>
<dbReference type="Pfam" id="PF00534">
    <property type="entry name" value="Glycos_transf_1"/>
    <property type="match status" value="1"/>
</dbReference>
<dbReference type="SUPFAM" id="SSF53756">
    <property type="entry name" value="UDP-Glycosyltransferase/glycogen phosphorylase"/>
    <property type="match status" value="1"/>
</dbReference>
<feature type="domain" description="Glycosyltransferase subfamily 4-like N-terminal" evidence="2">
    <location>
        <begin position="25"/>
        <end position="190"/>
    </location>
</feature>
<evidence type="ECO:0000259" key="1">
    <source>
        <dbReference type="Pfam" id="PF00534"/>
    </source>
</evidence>